<dbReference type="Proteomes" id="UP001460270">
    <property type="component" value="Unassembled WGS sequence"/>
</dbReference>
<feature type="compositionally biased region" description="Basic and acidic residues" evidence="15">
    <location>
        <begin position="68"/>
        <end position="136"/>
    </location>
</feature>
<evidence type="ECO:0000256" key="6">
    <source>
        <dbReference type="ARBA" id="ARBA00022729"/>
    </source>
</evidence>
<feature type="compositionally biased region" description="Basic residues" evidence="15">
    <location>
        <begin position="191"/>
        <end position="201"/>
    </location>
</feature>
<keyword evidence="6" id="KW-0732">Signal</keyword>
<dbReference type="GO" id="GO:0001525">
    <property type="term" value="P:angiogenesis"/>
    <property type="evidence" value="ECO:0007669"/>
    <property type="project" value="UniProtKB-KW"/>
</dbReference>
<evidence type="ECO:0000256" key="8">
    <source>
        <dbReference type="ARBA" id="ARBA00022782"/>
    </source>
</evidence>
<evidence type="ECO:0000256" key="12">
    <source>
        <dbReference type="ARBA" id="ARBA00023180"/>
    </source>
</evidence>
<evidence type="ECO:0000256" key="7">
    <source>
        <dbReference type="ARBA" id="ARBA00022737"/>
    </source>
</evidence>
<dbReference type="GO" id="GO:0005886">
    <property type="term" value="C:plasma membrane"/>
    <property type="evidence" value="ECO:0007669"/>
    <property type="project" value="UniProtKB-SubCell"/>
</dbReference>
<dbReference type="PANTHER" id="PTHR11311">
    <property type="entry name" value="SPONDIN"/>
    <property type="match status" value="1"/>
</dbReference>
<dbReference type="FunFam" id="2.20.100.10:FF:000017">
    <property type="entry name" value="Thrombospondin type 1 domain containing 7A"/>
    <property type="match status" value="1"/>
</dbReference>
<keyword evidence="4" id="KW-0037">Angiogenesis</keyword>
<dbReference type="SMART" id="SM00209">
    <property type="entry name" value="TSP1"/>
    <property type="match status" value="11"/>
</dbReference>
<dbReference type="Pfam" id="PF19028">
    <property type="entry name" value="TSP1_spondin"/>
    <property type="match status" value="4"/>
</dbReference>
<dbReference type="InterPro" id="IPR056991">
    <property type="entry name" value="TSP1_TSH7A-B_C"/>
</dbReference>
<dbReference type="PROSITE" id="PS51257">
    <property type="entry name" value="PROKAR_LIPOPROTEIN"/>
    <property type="match status" value="1"/>
</dbReference>
<keyword evidence="18" id="KW-1185">Reference proteome</keyword>
<feature type="region of interest" description="Disordered" evidence="15">
    <location>
        <begin position="1092"/>
        <end position="1111"/>
    </location>
</feature>
<dbReference type="Pfam" id="PF00090">
    <property type="entry name" value="TSP_1"/>
    <property type="match status" value="2"/>
</dbReference>
<dbReference type="SUPFAM" id="SSF82895">
    <property type="entry name" value="TSP-1 type 1 repeat"/>
    <property type="match status" value="9"/>
</dbReference>
<feature type="region of interest" description="Disordered" evidence="15">
    <location>
        <begin position="1541"/>
        <end position="1563"/>
    </location>
</feature>
<evidence type="ECO:0000256" key="5">
    <source>
        <dbReference type="ARBA" id="ARBA00022692"/>
    </source>
</evidence>
<evidence type="ECO:0000256" key="4">
    <source>
        <dbReference type="ARBA" id="ARBA00022657"/>
    </source>
</evidence>
<dbReference type="EMBL" id="JBBPFD010000014">
    <property type="protein sequence ID" value="KAK7898448.1"/>
    <property type="molecule type" value="Genomic_DNA"/>
</dbReference>
<dbReference type="InterPro" id="IPR036383">
    <property type="entry name" value="TSP1_rpt_sf"/>
</dbReference>
<dbReference type="FunFam" id="2.20.100.10:FF:000018">
    <property type="entry name" value="Thrombospondin type 1 domain containing 7A"/>
    <property type="match status" value="1"/>
</dbReference>
<keyword evidence="10" id="KW-0472">Membrane</keyword>
<feature type="compositionally biased region" description="Basic and acidic residues" evidence="15">
    <location>
        <begin position="202"/>
        <end position="230"/>
    </location>
</feature>
<dbReference type="Gene3D" id="2.20.100.10">
    <property type="entry name" value="Thrombospondin type-1 (TSP1) repeat"/>
    <property type="match status" value="8"/>
</dbReference>
<evidence type="ECO:0000256" key="9">
    <source>
        <dbReference type="ARBA" id="ARBA00022989"/>
    </source>
</evidence>
<sequence>MGLQNRIRSVLAPPLFGGSACPNLTEFQTCHLGLCAGEESLYSLRVGPWGPCSVPLLRQARQAVKSSRAADRQGRGERANKDSDKEDGKLARDIDRPPRNRDRQGRKEKLAKDEAKPPKATDKVLKESEIIPKEDVPPTDQISEPDKLEKEIEKRPKEGGKLKNKKDKSKRKLARLANMNPDRASRQADKAKRKAKKAKNKEKREKMRERAQERLREKGKLKDPETTELIKKKRTRNRQNRPGGKSWALQIGYQTREVNCVHKSGVVEALSFCADASLPVMYQACVMSKDCEGERTRTRKVTQFPVGQGAGCPELEEKEDCSPQGEKVPPCIVYSWKTTEWTECRVDVLLSQQDRRRGNQTGLCGGGVQSREVYCVQSSAETTPNLGSLRSKEALRPVDSDLCLGVPPNTTQFCHISCPVECEVSAWSAWGPCTYENCQDQVAKKGFKLRKRRIVNDPTGGMGNCPHLVEAIPCEDPSCYDWLVVNLDECVPDNEKACGPGTQNPQVKCVNSDGEFVERQLCRDAILPMPAICEVPCPKDCALSPWTPWTLCSHTCSGKNTEGKQTRARSILAYNAGEGGIQCPNISSLQEVRSCNDHPCTVYHWQTGPWGQCIEDSSIPAGNTSAGRARGDDNSCSIGMQTRKVICVRVNVGQVPPKKCPESLRPDTVRPCLLPCKRDCLVTPYSDWSPCPSACQTGGSVKRKQTRKRLVIQYPANGGQDCPEMLTQERECDAPSVCQGYRWKTHKWRRCQLVPWTVRQDSPGAQETCGPGLQVRAVSCRKQDGGQADVEACLKHSNPMPALTQPCQVPCQEDCQLSAWSKFSSCSADCVGVRTRKRMLIGKSKKREQCKNHQVYPLSETQYCPCNKYNAQPVGNWSDCILPEGGRVEGQLGMKVQGDIRECGQGYRYQAMGCYDQDNRMVETSRCNSHGYIEEACIIPCPSDCKLSEWSNWSRCSKSCGSGVKVRSKWLREKPYNGGRPCPKLDHVNQAQVYEVVPCLSDCGQYVWVSEPWSVWKVSNVDLKDNCGEGVQTRKVRCMLNTIDGPLEQVEDYLCDPEEMPLGARNSRLPCPEDCVLSDWSSWTSCPLPCRSNSTRQRSASPLRLPGESKQCPPTTETEPCQLNANCFHYSYNITDWSTCQLSDRAVCGNGIKTRMLDCVRSDGKSVDLKFCKELGLERKWSMNASCVVECPVNCQLSEWSQWSQCTHTCGLAGKLWRSRTVVQAPQGDGRPCPSQMEQWKPCPVKPCYSWRYSAWSTCKAEGAVCGEGLRFRNVSCFVSDGSGQQEVSLVDDELCGDVDFAVDGDANITLEEACTVPCPGECYLTEWTVWSSCQLSCVGGDDLGFGSVQVRSRAVVAQDPENLLQCPDQEHEARPCTEGQCLEYKWRIGPWRGSSRLVWCERSDGLNVTGGCPLTSQPMSDRSCDPPCTKARSVCTERSSDLLQESRDKAVIRCRHSDRYGARVEMSACVAAQLLVARSVKSRLCPDLADRQERGADPCGETSVFVQRTRALKHTHTHSGADVNDWTAGLPNVALREDFLHDYPPGDQRPPVEPPNKHGPSHHANLLHAGVCGCEEGYTEVMTSDGLLDQCTVIPVLEIPTAGDNKADVKTIRAFNPTQPAASSPGRAGRTWFLQPFGPGQDVSLFYFAEWDNAAYNG</sequence>
<dbReference type="InterPro" id="IPR000884">
    <property type="entry name" value="TSP1_rpt"/>
</dbReference>
<dbReference type="FunFam" id="2.20.100.10:FF:000020">
    <property type="entry name" value="Thrombospondin type 1 domain containing 7A"/>
    <property type="match status" value="1"/>
</dbReference>
<dbReference type="FunFam" id="2.20.100.10:FF:000014">
    <property type="entry name" value="Thrombospondin type 1 domain containing 7A"/>
    <property type="match status" value="1"/>
</dbReference>
<dbReference type="PROSITE" id="PS50092">
    <property type="entry name" value="TSP1"/>
    <property type="match status" value="9"/>
</dbReference>
<keyword evidence="12" id="KW-0325">Glycoprotein</keyword>
<evidence type="ECO:0000256" key="15">
    <source>
        <dbReference type="SAM" id="MobiDB-lite"/>
    </source>
</evidence>
<evidence type="ECO:0000256" key="11">
    <source>
        <dbReference type="ARBA" id="ARBA00023157"/>
    </source>
</evidence>
<comment type="subcellular location">
    <subcellularLocation>
        <location evidence="1">Cell membrane</location>
        <topology evidence="1">Single-pass type I membrane protein</topology>
    </subcellularLocation>
    <subcellularLocation>
        <location evidence="2">Cell projection</location>
    </subcellularLocation>
</comment>
<dbReference type="PANTHER" id="PTHR11311:SF8">
    <property type="entry name" value="THROMBOSPONDIN TYPE-1 DOMAIN-CONTAINING PROTEIN 7A"/>
    <property type="match status" value="1"/>
</dbReference>
<comment type="caution">
    <text evidence="17">The sequence shown here is derived from an EMBL/GenBank/DDBJ whole genome shotgun (WGS) entry which is preliminary data.</text>
</comment>
<evidence type="ECO:0000256" key="10">
    <source>
        <dbReference type="ARBA" id="ARBA00023136"/>
    </source>
</evidence>
<keyword evidence="8" id="KW-0221">Differentiation</keyword>
<dbReference type="PROSITE" id="PS51370">
    <property type="entry name" value="R"/>
    <property type="match status" value="1"/>
</dbReference>
<keyword evidence="5" id="KW-0812">Transmembrane</keyword>
<evidence type="ECO:0000256" key="2">
    <source>
        <dbReference type="ARBA" id="ARBA00004316"/>
    </source>
</evidence>
<proteinExistence type="predicted"/>
<keyword evidence="7" id="KW-0677">Repeat</keyword>
<feature type="domain" description="R" evidence="16">
    <location>
        <begin position="201"/>
        <end position="218"/>
    </location>
</feature>
<evidence type="ECO:0000259" key="16">
    <source>
        <dbReference type="PROSITE" id="PS51370"/>
    </source>
</evidence>
<evidence type="ECO:0000313" key="18">
    <source>
        <dbReference type="Proteomes" id="UP001460270"/>
    </source>
</evidence>
<name>A0AAW0NF52_9GOBI</name>
<reference evidence="18" key="1">
    <citation type="submission" date="2024-04" db="EMBL/GenBank/DDBJ databases">
        <title>Salinicola lusitanus LLJ914,a marine bacterium isolated from the Okinawa Trough.</title>
        <authorList>
            <person name="Li J."/>
        </authorList>
    </citation>
    <scope>NUCLEOTIDE SEQUENCE [LARGE SCALE GENOMIC DNA]</scope>
</reference>
<dbReference type="GO" id="GO:0030154">
    <property type="term" value="P:cell differentiation"/>
    <property type="evidence" value="ECO:0007669"/>
    <property type="project" value="UniProtKB-KW"/>
</dbReference>
<accession>A0AAW0NF52</accession>
<protein>
    <recommendedName>
        <fullName evidence="14">Thrombospondin type-1 domain-containing protein 7A</fullName>
    </recommendedName>
</protein>
<evidence type="ECO:0000256" key="1">
    <source>
        <dbReference type="ARBA" id="ARBA00004251"/>
    </source>
</evidence>
<dbReference type="InterPro" id="IPR044004">
    <property type="entry name" value="TSP1_spondin_dom"/>
</dbReference>
<evidence type="ECO:0000256" key="3">
    <source>
        <dbReference type="ARBA" id="ARBA00022475"/>
    </source>
</evidence>
<keyword evidence="3" id="KW-1003">Cell membrane</keyword>
<dbReference type="GO" id="GO:0030036">
    <property type="term" value="P:actin cytoskeleton organization"/>
    <property type="evidence" value="ECO:0007669"/>
    <property type="project" value="TreeGrafter"/>
</dbReference>
<evidence type="ECO:0000256" key="14">
    <source>
        <dbReference type="ARBA" id="ARBA00069078"/>
    </source>
</evidence>
<gene>
    <name evidence="17" type="ORF">WMY93_019301</name>
</gene>
<dbReference type="InterPro" id="IPR017888">
    <property type="entry name" value="CYC/TB1_R_domain"/>
</dbReference>
<keyword evidence="9" id="KW-1133">Transmembrane helix</keyword>
<organism evidence="17 18">
    <name type="scientific">Mugilogobius chulae</name>
    <name type="common">yellowstripe goby</name>
    <dbReference type="NCBI Taxonomy" id="88201"/>
    <lineage>
        <taxon>Eukaryota</taxon>
        <taxon>Metazoa</taxon>
        <taxon>Chordata</taxon>
        <taxon>Craniata</taxon>
        <taxon>Vertebrata</taxon>
        <taxon>Euteleostomi</taxon>
        <taxon>Actinopterygii</taxon>
        <taxon>Neopterygii</taxon>
        <taxon>Teleostei</taxon>
        <taxon>Neoteleostei</taxon>
        <taxon>Acanthomorphata</taxon>
        <taxon>Gobiaria</taxon>
        <taxon>Gobiiformes</taxon>
        <taxon>Gobioidei</taxon>
        <taxon>Gobiidae</taxon>
        <taxon>Gobionellinae</taxon>
        <taxon>Mugilogobius</taxon>
    </lineage>
</organism>
<dbReference type="FunFam" id="2.20.100.10:FF:000015">
    <property type="entry name" value="Thrombospondin, type I, domain containing 7A"/>
    <property type="match status" value="1"/>
</dbReference>
<dbReference type="FunFam" id="2.20.100.10:FF:000027">
    <property type="entry name" value="Thrombospondin type 1 domain containing 7A"/>
    <property type="match status" value="1"/>
</dbReference>
<feature type="compositionally biased region" description="Basic and acidic residues" evidence="15">
    <location>
        <begin position="144"/>
        <end position="161"/>
    </location>
</feature>
<keyword evidence="11" id="KW-1015">Disulfide bond</keyword>
<dbReference type="GO" id="GO:0042995">
    <property type="term" value="C:cell projection"/>
    <property type="evidence" value="ECO:0007669"/>
    <property type="project" value="UniProtKB-SubCell"/>
</dbReference>
<dbReference type="Pfam" id="PF23308">
    <property type="entry name" value="TSP1_TSH7A-B_C"/>
    <property type="match status" value="1"/>
</dbReference>
<feature type="compositionally biased region" description="Basic residues" evidence="15">
    <location>
        <begin position="162"/>
        <end position="174"/>
    </location>
</feature>
<feature type="region of interest" description="Disordered" evidence="15">
    <location>
        <begin position="63"/>
        <end position="245"/>
    </location>
</feature>
<evidence type="ECO:0000313" key="17">
    <source>
        <dbReference type="EMBL" id="KAK7898448.1"/>
    </source>
</evidence>
<keyword evidence="13" id="KW-0966">Cell projection</keyword>
<evidence type="ECO:0000256" key="13">
    <source>
        <dbReference type="ARBA" id="ARBA00023273"/>
    </source>
</evidence>
<dbReference type="FunFam" id="2.20.100.10:FF:000050">
    <property type="entry name" value="Thrombospondin type 1 domain containing 7B"/>
    <property type="match status" value="1"/>
</dbReference>
<dbReference type="InterPro" id="IPR051418">
    <property type="entry name" value="Spondin/Thrombospondin_T1"/>
</dbReference>